<dbReference type="RefSeq" id="WP_053772803.1">
    <property type="nucleotide sequence ID" value="NZ_LIST01000007.1"/>
</dbReference>
<dbReference type="InterPro" id="IPR013971">
    <property type="entry name" value="HalX_domain"/>
</dbReference>
<name>A0A0M9AQH8_9EURY</name>
<keyword evidence="1 2" id="KW-0597">Phosphoprotein</keyword>
<dbReference type="PANTHER" id="PTHR44591:SF3">
    <property type="entry name" value="RESPONSE REGULATORY DOMAIN-CONTAINING PROTEIN"/>
    <property type="match status" value="1"/>
</dbReference>
<dbReference type="AlphaFoldDB" id="A0A0M9AQH8"/>
<dbReference type="SUPFAM" id="SSF52172">
    <property type="entry name" value="CheY-like"/>
    <property type="match status" value="1"/>
</dbReference>
<dbReference type="STRING" id="1765655.AMR74_14680"/>
<proteinExistence type="predicted"/>
<dbReference type="PATRIC" id="fig|1705389.3.peg.2113"/>
<dbReference type="GO" id="GO:0000160">
    <property type="term" value="P:phosphorelay signal transduction system"/>
    <property type="evidence" value="ECO:0007669"/>
    <property type="project" value="InterPro"/>
</dbReference>
<evidence type="ECO:0000259" key="3">
    <source>
        <dbReference type="PROSITE" id="PS50110"/>
    </source>
</evidence>
<evidence type="ECO:0000256" key="1">
    <source>
        <dbReference type="ARBA" id="ARBA00022553"/>
    </source>
</evidence>
<comment type="caution">
    <text evidence="4">The sequence shown here is derived from an EMBL/GenBank/DDBJ whole genome shotgun (WGS) entry which is preliminary data.</text>
</comment>
<dbReference type="PROSITE" id="PS50110">
    <property type="entry name" value="RESPONSE_REGULATORY"/>
    <property type="match status" value="1"/>
</dbReference>
<evidence type="ECO:0000313" key="5">
    <source>
        <dbReference type="Proteomes" id="UP000037747"/>
    </source>
</evidence>
<organism evidence="4 5">
    <name type="scientific">Halorubrum tropicale</name>
    <dbReference type="NCBI Taxonomy" id="1765655"/>
    <lineage>
        <taxon>Archaea</taxon>
        <taxon>Methanobacteriati</taxon>
        <taxon>Methanobacteriota</taxon>
        <taxon>Stenosarchaea group</taxon>
        <taxon>Halobacteria</taxon>
        <taxon>Halobacteriales</taxon>
        <taxon>Haloferacaceae</taxon>
        <taxon>Halorubrum</taxon>
    </lineage>
</organism>
<dbReference type="Pfam" id="PF00072">
    <property type="entry name" value="Response_reg"/>
    <property type="match status" value="1"/>
</dbReference>
<feature type="modified residue" description="4-aspartylphosphate" evidence="2">
    <location>
        <position position="54"/>
    </location>
</feature>
<dbReference type="OrthoDB" id="86314at2157"/>
<accession>A0A0M9AQH8</accession>
<sequence>MGSNRPSILVVDDEESLAKLYATVLSKDYDVGTAHGGKEALEKIDSETEVVLLDRRMPGTNGDEVLAEIREQDIDVRVGMITAVHPDSSIAEMEFDDYLIKPLESTEIQEAVEQLLALPNYDEQAQELFTIEKKKAVIEGGASRQELAGNEEYEHLVTRLEELEDEVSERIDIPEGDRN</sequence>
<dbReference type="Pfam" id="PF08663">
    <property type="entry name" value="HalX"/>
    <property type="match status" value="1"/>
</dbReference>
<protein>
    <recommendedName>
        <fullName evidence="3">Response regulatory domain-containing protein</fullName>
    </recommendedName>
</protein>
<dbReference type="Gene3D" id="3.40.50.2300">
    <property type="match status" value="1"/>
</dbReference>
<dbReference type="EMBL" id="LIST01000007">
    <property type="protein sequence ID" value="KOX95401.1"/>
    <property type="molecule type" value="Genomic_DNA"/>
</dbReference>
<gene>
    <name evidence="4" type="ORF">AMR74_14680</name>
</gene>
<dbReference type="InterPro" id="IPR001789">
    <property type="entry name" value="Sig_transdc_resp-reg_receiver"/>
</dbReference>
<evidence type="ECO:0000256" key="2">
    <source>
        <dbReference type="PROSITE-ProRule" id="PRU00169"/>
    </source>
</evidence>
<dbReference type="InterPro" id="IPR011006">
    <property type="entry name" value="CheY-like_superfamily"/>
</dbReference>
<feature type="domain" description="Response regulatory" evidence="3">
    <location>
        <begin position="7"/>
        <end position="116"/>
    </location>
</feature>
<evidence type="ECO:0000313" key="4">
    <source>
        <dbReference type="EMBL" id="KOX95401.1"/>
    </source>
</evidence>
<dbReference type="InterPro" id="IPR050595">
    <property type="entry name" value="Bact_response_regulator"/>
</dbReference>
<dbReference type="Proteomes" id="UP000037747">
    <property type="component" value="Unassembled WGS sequence"/>
</dbReference>
<reference evidence="4 5" key="1">
    <citation type="submission" date="2015-08" db="EMBL/GenBank/DDBJ databases">
        <title>Genomes of Isolates from Cabo Rojo, PR.</title>
        <authorList>
            <person name="Sanchez-Nieves R.L."/>
            <person name="Montalvo-Rodriguez R."/>
        </authorList>
    </citation>
    <scope>NUCLEOTIDE SEQUENCE [LARGE SCALE GENOMIC DNA]</scope>
    <source>
        <strain evidence="4 5">5</strain>
    </source>
</reference>
<dbReference type="PANTHER" id="PTHR44591">
    <property type="entry name" value="STRESS RESPONSE REGULATOR PROTEIN 1"/>
    <property type="match status" value="1"/>
</dbReference>
<keyword evidence="5" id="KW-1185">Reference proteome</keyword>
<dbReference type="SMART" id="SM00448">
    <property type="entry name" value="REC"/>
    <property type="match status" value="1"/>
</dbReference>